<dbReference type="InterPro" id="IPR022644">
    <property type="entry name" value="De-COase2_N"/>
</dbReference>
<dbReference type="PANTHER" id="PTHR43727">
    <property type="entry name" value="DIAMINOPIMELATE DECARBOXYLASE"/>
    <property type="match status" value="1"/>
</dbReference>
<feature type="binding site" evidence="5">
    <location>
        <position position="328"/>
    </location>
    <ligand>
        <name>substrate</name>
    </ligand>
</feature>
<evidence type="ECO:0000256" key="2">
    <source>
        <dbReference type="ARBA" id="ARBA00022793"/>
    </source>
</evidence>
<evidence type="ECO:0000313" key="11">
    <source>
        <dbReference type="Proteomes" id="UP000005439"/>
    </source>
</evidence>
<feature type="binding site" evidence="5">
    <location>
        <position position="247"/>
    </location>
    <ligand>
        <name>pyridoxal 5'-phosphate</name>
        <dbReference type="ChEBI" id="CHEBI:597326"/>
    </ligand>
</feature>
<dbReference type="EMBL" id="CP003179">
    <property type="protein sequence ID" value="AEW05272.1"/>
    <property type="molecule type" value="Genomic_DNA"/>
</dbReference>
<dbReference type="EC" id="4.1.1.20" evidence="5 6"/>
<dbReference type="HOGENOM" id="CLU_026444_0_1_9"/>
<dbReference type="AlphaFoldDB" id="G8U023"/>
<feature type="binding site" evidence="5">
    <location>
        <position position="388"/>
    </location>
    <ligand>
        <name>substrate</name>
    </ligand>
</feature>
<dbReference type="SUPFAM" id="SSF50621">
    <property type="entry name" value="Alanine racemase C-terminal domain-like"/>
    <property type="match status" value="1"/>
</dbReference>
<dbReference type="InterPro" id="IPR009006">
    <property type="entry name" value="Ala_racemase/Decarboxylase_C"/>
</dbReference>
<evidence type="ECO:0000256" key="4">
    <source>
        <dbReference type="ARBA" id="ARBA00023239"/>
    </source>
</evidence>
<reference evidence="10 11" key="2">
    <citation type="journal article" date="2012" name="Stand. Genomic Sci.">
        <title>Complete genome sequence of the moderately thermophilic mineral-sulfide-oxidizing firmicute Sulfobacillus acidophilus type strain (NAL(T)).</title>
        <authorList>
            <person name="Anderson I."/>
            <person name="Chertkov O."/>
            <person name="Chen A."/>
            <person name="Saunders E."/>
            <person name="Lapidus A."/>
            <person name="Nolan M."/>
            <person name="Lucas S."/>
            <person name="Hammon N."/>
            <person name="Deshpande S."/>
            <person name="Cheng J.F."/>
            <person name="Han C."/>
            <person name="Tapia R."/>
            <person name="Goodwin L.A."/>
            <person name="Pitluck S."/>
            <person name="Liolios K."/>
            <person name="Pagani I."/>
            <person name="Ivanova N."/>
            <person name="Mikhailova N."/>
            <person name="Pati A."/>
            <person name="Palaniappan K."/>
            <person name="Land M."/>
            <person name="Pan C."/>
            <person name="Rohde M."/>
            <person name="Pukall R."/>
            <person name="Goker M."/>
            <person name="Detter J.C."/>
            <person name="Woyke T."/>
            <person name="Bristow J."/>
            <person name="Eisen J.A."/>
            <person name="Markowitz V."/>
            <person name="Hugenholtz P."/>
            <person name="Kyrpides N.C."/>
            <person name="Klenk H.P."/>
            <person name="Mavromatis K."/>
        </authorList>
    </citation>
    <scope>NUCLEOTIDE SEQUENCE [LARGE SCALE GENOMIC DNA]</scope>
    <source>
        <strain evidence="11">ATCC 700253 / DSM 10332 / NAL</strain>
    </source>
</reference>
<keyword evidence="3 5" id="KW-0663">Pyridoxal phosphate</keyword>
<feature type="active site" description="Proton donor" evidence="7">
    <location>
        <position position="359"/>
    </location>
</feature>
<comment type="function">
    <text evidence="5">Specifically catalyzes the decarboxylation of meso-diaminopimelate (meso-DAP) to L-lysine.</text>
</comment>
<dbReference type="HAMAP" id="MF_02120">
    <property type="entry name" value="LysA"/>
    <property type="match status" value="1"/>
</dbReference>
<dbReference type="CDD" id="cd06828">
    <property type="entry name" value="PLPDE_III_DapDC"/>
    <property type="match status" value="1"/>
</dbReference>
<feature type="domain" description="Orn/DAP/Arg decarboxylase 2 N-terminal" evidence="9">
    <location>
        <begin position="48"/>
        <end position="295"/>
    </location>
</feature>
<feature type="binding site" evidence="5">
    <location>
        <position position="291"/>
    </location>
    <ligand>
        <name>substrate</name>
    </ligand>
</feature>
<dbReference type="Pfam" id="PF02784">
    <property type="entry name" value="Orn_Arg_deC_N"/>
    <property type="match status" value="1"/>
</dbReference>
<evidence type="ECO:0000256" key="3">
    <source>
        <dbReference type="ARBA" id="ARBA00022898"/>
    </source>
</evidence>
<evidence type="ECO:0000259" key="9">
    <source>
        <dbReference type="Pfam" id="PF02784"/>
    </source>
</evidence>
<name>G8U023_SULAD</name>
<dbReference type="InterPro" id="IPR002986">
    <property type="entry name" value="DAP_deCOOHase_LysA"/>
</dbReference>
<comment type="catalytic activity">
    <reaction evidence="5 8">
        <text>meso-2,6-diaminopimelate + H(+) = L-lysine + CO2</text>
        <dbReference type="Rhea" id="RHEA:15101"/>
        <dbReference type="ChEBI" id="CHEBI:15378"/>
        <dbReference type="ChEBI" id="CHEBI:16526"/>
        <dbReference type="ChEBI" id="CHEBI:32551"/>
        <dbReference type="ChEBI" id="CHEBI:57791"/>
        <dbReference type="EC" id="4.1.1.20"/>
    </reaction>
</comment>
<dbReference type="UniPathway" id="UPA00034">
    <property type="reaction ID" value="UER00027"/>
</dbReference>
<comment type="cofactor">
    <cofactor evidence="1 5 7 8">
        <name>pyridoxal 5'-phosphate</name>
        <dbReference type="ChEBI" id="CHEBI:597326"/>
    </cofactor>
</comment>
<dbReference type="GO" id="GO:0009089">
    <property type="term" value="P:lysine biosynthetic process via diaminopimelate"/>
    <property type="evidence" value="ECO:0007669"/>
    <property type="project" value="UniProtKB-UniRule"/>
</dbReference>
<dbReference type="PANTHER" id="PTHR43727:SF2">
    <property type="entry name" value="GROUP IV DECARBOXYLASE"/>
    <property type="match status" value="1"/>
</dbReference>
<feature type="binding site" evidence="5">
    <location>
        <position position="388"/>
    </location>
    <ligand>
        <name>pyridoxal 5'-phosphate</name>
        <dbReference type="ChEBI" id="CHEBI:597326"/>
    </ligand>
</feature>
<dbReference type="InterPro" id="IPR022657">
    <property type="entry name" value="De-COase2_CS"/>
</dbReference>
<accession>G8U023</accession>
<dbReference type="InterPro" id="IPR029066">
    <property type="entry name" value="PLP-binding_barrel"/>
</dbReference>
<feature type="binding site" evidence="5">
    <location>
        <position position="360"/>
    </location>
    <ligand>
        <name>substrate</name>
    </ligand>
</feature>
<dbReference type="FunFam" id="3.20.20.10:FF:000003">
    <property type="entry name" value="Diaminopimelate decarboxylase"/>
    <property type="match status" value="1"/>
</dbReference>
<dbReference type="KEGG" id="sap:Sulac_1779"/>
<feature type="binding site" evidence="5">
    <location>
        <begin position="288"/>
        <end position="291"/>
    </location>
    <ligand>
        <name>pyridoxal 5'-phosphate</name>
        <dbReference type="ChEBI" id="CHEBI:597326"/>
    </ligand>
</feature>
<dbReference type="Gene3D" id="2.40.37.10">
    <property type="entry name" value="Lyase, Ornithine Decarboxylase, Chain A, domain 1"/>
    <property type="match status" value="1"/>
</dbReference>
<dbReference type="PRINTS" id="PR01179">
    <property type="entry name" value="ODADCRBXLASE"/>
</dbReference>
<comment type="similarity">
    <text evidence="5">Belongs to the Orn/Lys/Arg decarboxylase class-II family. LysA subfamily.</text>
</comment>
<evidence type="ECO:0000256" key="6">
    <source>
        <dbReference type="NCBIfam" id="TIGR01048"/>
    </source>
</evidence>
<keyword evidence="11" id="KW-1185">Reference proteome</keyword>
<comment type="pathway">
    <text evidence="5 8">Amino-acid biosynthesis; L-lysine biosynthesis via DAP pathway; L-lysine from DL-2,6-diaminopimelate: step 1/1.</text>
</comment>
<dbReference type="GO" id="GO:0008836">
    <property type="term" value="F:diaminopimelate decarboxylase activity"/>
    <property type="evidence" value="ECO:0007669"/>
    <property type="project" value="UniProtKB-UniRule"/>
</dbReference>
<keyword evidence="4 5" id="KW-0456">Lyase</keyword>
<evidence type="ECO:0000256" key="5">
    <source>
        <dbReference type="HAMAP-Rule" id="MF_02120"/>
    </source>
</evidence>
<dbReference type="PROSITE" id="PS00879">
    <property type="entry name" value="ODR_DC_2_2"/>
    <property type="match status" value="1"/>
</dbReference>
<dbReference type="PATRIC" id="fig|679936.5.peg.1844"/>
<keyword evidence="2 5" id="KW-0210">Decarboxylase</keyword>
<dbReference type="InterPro" id="IPR000183">
    <property type="entry name" value="Orn/DAP/Arg_de-COase"/>
</dbReference>
<evidence type="ECO:0000256" key="1">
    <source>
        <dbReference type="ARBA" id="ARBA00001933"/>
    </source>
</evidence>
<reference evidence="11" key="1">
    <citation type="submission" date="2011-12" db="EMBL/GenBank/DDBJ databases">
        <title>The complete genome of chromosome of Sulfobacillus acidophilus DSM 10332.</title>
        <authorList>
            <person name="Lucas S."/>
            <person name="Han J."/>
            <person name="Lapidus A."/>
            <person name="Bruce D."/>
            <person name="Goodwin L."/>
            <person name="Pitluck S."/>
            <person name="Peters L."/>
            <person name="Kyrpides N."/>
            <person name="Mavromatis K."/>
            <person name="Ivanova N."/>
            <person name="Mikhailova N."/>
            <person name="Chertkov O."/>
            <person name="Saunders E."/>
            <person name="Detter J.C."/>
            <person name="Tapia R."/>
            <person name="Han C."/>
            <person name="Land M."/>
            <person name="Hauser L."/>
            <person name="Markowitz V."/>
            <person name="Cheng J.-F."/>
            <person name="Hugenholtz P."/>
            <person name="Woyke T."/>
            <person name="Wu D."/>
            <person name="Pukall R."/>
            <person name="Gehrich-Schroeter G."/>
            <person name="Schneider S."/>
            <person name="Klenk H.-P."/>
            <person name="Eisen J.A."/>
        </authorList>
    </citation>
    <scope>NUCLEOTIDE SEQUENCE [LARGE SCALE GENOMIC DNA]</scope>
    <source>
        <strain evidence="11">ATCC 700253 / DSM 10332 / NAL</strain>
    </source>
</reference>
<dbReference type="Proteomes" id="UP000005439">
    <property type="component" value="Chromosome"/>
</dbReference>
<feature type="binding site" evidence="5">
    <location>
        <position position="332"/>
    </location>
    <ligand>
        <name>substrate</name>
    </ligand>
</feature>
<evidence type="ECO:0000313" key="10">
    <source>
        <dbReference type="EMBL" id="AEW05272.1"/>
    </source>
</evidence>
<keyword evidence="5" id="KW-0028">Amino-acid biosynthesis</keyword>
<dbReference type="Gene3D" id="3.20.20.10">
    <property type="entry name" value="Alanine racemase"/>
    <property type="match status" value="1"/>
</dbReference>
<comment type="subunit">
    <text evidence="5">Homodimer.</text>
</comment>
<sequence>MVPETYQVDAGGHITIGGMRIEDLAAKFGTPLYVFDYQTLVNRLTMFQSAVSQSAVPGMVAYAAKAFFTVPMGRLIQSLGLGLDVVSGGELFTALAAGIDPQRIMFHGNVKTPEEIAWGLDRGVGYWVVDSLDELDQLDQAAGERHQEAAVVLRLTPGIDAHTHAFIRTGHFDSKFGFAMAEGISDRAVERVLNARHLRLAGFHAHIGSQILETEPFLANAEALLRYSRSWYDQKGWWPEVLDIGGGFGVRYQPDDDPPNPAAIIQTVQSLLAEWTPATQRPPRLIVEPGRSVVAEAGVTIYTVRARKTTPGGHGYVAVDGGMGDNIRPALYQAVYQAEIDGKVHSDRRIPVSLVGRYCESGDVLIPQAHLPAADVGDRVVVFGTGAYNYAMASTYNRVPRPAVVVVREGQPTVWVRRETWQDLITLDNP</sequence>
<evidence type="ECO:0000256" key="7">
    <source>
        <dbReference type="PIRSR" id="PIRSR600183-50"/>
    </source>
</evidence>
<feature type="modified residue" description="N6-(pyridoxal phosphate)lysine" evidence="5 7">
    <location>
        <position position="65"/>
    </location>
</feature>
<keyword evidence="5 8" id="KW-0457">Lysine biosynthesis</keyword>
<gene>
    <name evidence="5" type="primary">lysA</name>
    <name evidence="10" type="ordered locus">Sulac_1779</name>
</gene>
<evidence type="ECO:0000256" key="8">
    <source>
        <dbReference type="RuleBase" id="RU003738"/>
    </source>
</evidence>
<proteinExistence type="inferred from homology"/>
<protein>
    <recommendedName>
        <fullName evidence="5 6">Diaminopimelate decarboxylase</fullName>
        <shortName evidence="5">DAP decarboxylase</shortName>
        <shortName evidence="5">DAPDC</shortName>
        <ecNumber evidence="5 6">4.1.1.20</ecNumber>
    </recommendedName>
</protein>
<dbReference type="NCBIfam" id="TIGR01048">
    <property type="entry name" value="lysA"/>
    <property type="match status" value="1"/>
</dbReference>
<dbReference type="STRING" id="679936.Sulac_1779"/>
<organism evidence="10 11">
    <name type="scientific">Sulfobacillus acidophilus (strain ATCC 700253 / DSM 10332 / NAL)</name>
    <dbReference type="NCBI Taxonomy" id="679936"/>
    <lineage>
        <taxon>Bacteria</taxon>
        <taxon>Bacillati</taxon>
        <taxon>Bacillota</taxon>
        <taxon>Clostridia</taxon>
        <taxon>Eubacteriales</taxon>
        <taxon>Clostridiales Family XVII. Incertae Sedis</taxon>
        <taxon>Sulfobacillus</taxon>
    </lineage>
</organism>
<dbReference type="PRINTS" id="PR01181">
    <property type="entry name" value="DAPDCRBXLASE"/>
</dbReference>
<dbReference type="SUPFAM" id="SSF51419">
    <property type="entry name" value="PLP-binding barrel"/>
    <property type="match status" value="1"/>
</dbReference>
<dbReference type="GO" id="GO:0030170">
    <property type="term" value="F:pyridoxal phosphate binding"/>
    <property type="evidence" value="ECO:0007669"/>
    <property type="project" value="UniProtKB-UniRule"/>
</dbReference>